<dbReference type="SUPFAM" id="SSF57610">
    <property type="entry name" value="Thyroglobulin type-1 domain"/>
    <property type="match status" value="1"/>
</dbReference>
<accession>A0AA36GZH1</accession>
<dbReference type="AlphaFoldDB" id="A0AA36GZH1"/>
<dbReference type="InterPro" id="IPR036857">
    <property type="entry name" value="Thyroglobulin_1_sf"/>
</dbReference>
<dbReference type="Proteomes" id="UP001176961">
    <property type="component" value="Unassembled WGS sequence"/>
</dbReference>
<feature type="compositionally biased region" description="Basic and acidic residues" evidence="2">
    <location>
        <begin position="67"/>
        <end position="76"/>
    </location>
</feature>
<protein>
    <recommendedName>
        <fullName evidence="3">Thyroglobulin type-1 domain-containing protein</fullName>
    </recommendedName>
</protein>
<comment type="caution">
    <text evidence="4">The sequence shown here is derived from an EMBL/GenBank/DDBJ whole genome shotgun (WGS) entry which is preliminary data.</text>
</comment>
<dbReference type="EMBL" id="CATQJL010000305">
    <property type="protein sequence ID" value="CAJ0601016.1"/>
    <property type="molecule type" value="Genomic_DNA"/>
</dbReference>
<name>A0AA36GZH1_CYLNA</name>
<evidence type="ECO:0000256" key="1">
    <source>
        <dbReference type="ARBA" id="ARBA00023157"/>
    </source>
</evidence>
<dbReference type="Pfam" id="PF00086">
    <property type="entry name" value="Thyroglobulin_1"/>
    <property type="match status" value="1"/>
</dbReference>
<evidence type="ECO:0000256" key="2">
    <source>
        <dbReference type="SAM" id="MobiDB-lite"/>
    </source>
</evidence>
<reference evidence="4" key="1">
    <citation type="submission" date="2023-07" db="EMBL/GenBank/DDBJ databases">
        <authorList>
            <consortium name="CYATHOMIX"/>
        </authorList>
    </citation>
    <scope>NUCLEOTIDE SEQUENCE</scope>
    <source>
        <strain evidence="4">N/A</strain>
    </source>
</reference>
<dbReference type="CDD" id="cd00191">
    <property type="entry name" value="TY"/>
    <property type="match status" value="1"/>
</dbReference>
<keyword evidence="5" id="KW-1185">Reference proteome</keyword>
<evidence type="ECO:0000259" key="3">
    <source>
        <dbReference type="Pfam" id="PF00086"/>
    </source>
</evidence>
<dbReference type="Gene3D" id="4.10.800.10">
    <property type="entry name" value="Thyroglobulin type-1"/>
    <property type="match status" value="1"/>
</dbReference>
<gene>
    <name evidence="4" type="ORF">CYNAS_LOCUS12999</name>
</gene>
<sequence length="76" mass="8886">MSLLAATNIQWILTWLRISPALRSRKFLSTRKCHKGYCWYVDRYGREFDRSRTQGELPDCGQYSNKLDQDGKTGPT</sequence>
<proteinExistence type="predicted"/>
<keyword evidence="1" id="KW-1015">Disulfide bond</keyword>
<evidence type="ECO:0000313" key="4">
    <source>
        <dbReference type="EMBL" id="CAJ0601016.1"/>
    </source>
</evidence>
<feature type="domain" description="Thyroglobulin type-1" evidence="3">
    <location>
        <begin position="31"/>
        <end position="60"/>
    </location>
</feature>
<organism evidence="4 5">
    <name type="scientific">Cylicocyclus nassatus</name>
    <name type="common">Nematode worm</name>
    <dbReference type="NCBI Taxonomy" id="53992"/>
    <lineage>
        <taxon>Eukaryota</taxon>
        <taxon>Metazoa</taxon>
        <taxon>Ecdysozoa</taxon>
        <taxon>Nematoda</taxon>
        <taxon>Chromadorea</taxon>
        <taxon>Rhabditida</taxon>
        <taxon>Rhabditina</taxon>
        <taxon>Rhabditomorpha</taxon>
        <taxon>Strongyloidea</taxon>
        <taxon>Strongylidae</taxon>
        <taxon>Cylicocyclus</taxon>
    </lineage>
</organism>
<feature type="region of interest" description="Disordered" evidence="2">
    <location>
        <begin position="53"/>
        <end position="76"/>
    </location>
</feature>
<evidence type="ECO:0000313" key="5">
    <source>
        <dbReference type="Proteomes" id="UP001176961"/>
    </source>
</evidence>
<dbReference type="InterPro" id="IPR000716">
    <property type="entry name" value="Thyroglobulin_1"/>
</dbReference>